<dbReference type="GO" id="GO:0003700">
    <property type="term" value="F:DNA-binding transcription factor activity"/>
    <property type="evidence" value="ECO:0007669"/>
    <property type="project" value="TreeGrafter"/>
</dbReference>
<keyword evidence="2" id="KW-0805">Transcription regulation</keyword>
<dbReference type="AlphaFoldDB" id="D6U0F6"/>
<dbReference type="SUPFAM" id="SSF47413">
    <property type="entry name" value="lambda repressor-like DNA-binding domains"/>
    <property type="match status" value="1"/>
</dbReference>
<evidence type="ECO:0000313" key="6">
    <source>
        <dbReference type="EMBL" id="EFH82296.1"/>
    </source>
</evidence>
<dbReference type="EMBL" id="ADVG01000004">
    <property type="protein sequence ID" value="EFH82296.1"/>
    <property type="molecule type" value="Genomic_DNA"/>
</dbReference>
<keyword evidence="4" id="KW-0804">Transcription</keyword>
<dbReference type="InterPro" id="IPR010982">
    <property type="entry name" value="Lambda_DNA-bd_dom_sf"/>
</dbReference>
<evidence type="ECO:0000256" key="3">
    <source>
        <dbReference type="ARBA" id="ARBA00023125"/>
    </source>
</evidence>
<dbReference type="SMART" id="SM00354">
    <property type="entry name" value="HTH_LACI"/>
    <property type="match status" value="1"/>
</dbReference>
<keyword evidence="7" id="KW-1185">Reference proteome</keyword>
<dbReference type="InterPro" id="IPR046335">
    <property type="entry name" value="LacI/GalR-like_sensor"/>
</dbReference>
<feature type="domain" description="HTH lacI-type" evidence="5">
    <location>
        <begin position="5"/>
        <end position="58"/>
    </location>
</feature>
<dbReference type="Gene3D" id="3.40.50.2300">
    <property type="match status" value="2"/>
</dbReference>
<dbReference type="SUPFAM" id="SSF53822">
    <property type="entry name" value="Periplasmic binding protein-like I"/>
    <property type="match status" value="1"/>
</dbReference>
<sequence>MPNSVTVKDIARKAEVSVGTVSRVFHNHANVTEEMRQRVLRAARDLGYSKQVMQDTRREGYQAIKEFGFLYCSSVDTGSAISNPFWSPILHGVEAEARKTNSKVTYRDVGHLVPTPQLLRTTLQEMQLGGILLVGPAEAETIQLIKEINIPLVLVDNFVRGLKIDTVLCDNFEGARMAVEHLLQQGHRQIAFIGGPATPGPRPIQTIYTIERRAAGYRTALLDAGIPVDYSLIAACTLSTDGGYEACKTLLQAGKPFTALFCANDETAIGAMKALRETGRSIPEDVSIVGFDDIAMVEHLTPALTTVHVDKEALGSIAVKRLLMQAADPDMVNSASIINVELVKRASVAPHRA</sequence>
<keyword evidence="3" id="KW-0238">DNA-binding</keyword>
<dbReference type="GO" id="GO:0000976">
    <property type="term" value="F:transcription cis-regulatory region binding"/>
    <property type="evidence" value="ECO:0007669"/>
    <property type="project" value="TreeGrafter"/>
</dbReference>
<dbReference type="eggNOG" id="COG1609">
    <property type="taxonomic scope" value="Bacteria"/>
</dbReference>
<dbReference type="CDD" id="cd06267">
    <property type="entry name" value="PBP1_LacI_sugar_binding-like"/>
    <property type="match status" value="1"/>
</dbReference>
<keyword evidence="1" id="KW-0678">Repressor</keyword>
<name>D6U0F6_KTERA</name>
<organism evidence="6 7">
    <name type="scientific">Ktedonobacter racemifer DSM 44963</name>
    <dbReference type="NCBI Taxonomy" id="485913"/>
    <lineage>
        <taxon>Bacteria</taxon>
        <taxon>Bacillati</taxon>
        <taxon>Chloroflexota</taxon>
        <taxon>Ktedonobacteria</taxon>
        <taxon>Ktedonobacterales</taxon>
        <taxon>Ktedonobacteraceae</taxon>
        <taxon>Ktedonobacter</taxon>
    </lineage>
</organism>
<dbReference type="InParanoid" id="D6U0F6"/>
<evidence type="ECO:0000256" key="4">
    <source>
        <dbReference type="ARBA" id="ARBA00023163"/>
    </source>
</evidence>
<dbReference type="Proteomes" id="UP000004508">
    <property type="component" value="Unassembled WGS sequence"/>
</dbReference>
<evidence type="ECO:0000256" key="2">
    <source>
        <dbReference type="ARBA" id="ARBA00023015"/>
    </source>
</evidence>
<dbReference type="PANTHER" id="PTHR30146">
    <property type="entry name" value="LACI-RELATED TRANSCRIPTIONAL REPRESSOR"/>
    <property type="match status" value="1"/>
</dbReference>
<dbReference type="CDD" id="cd01392">
    <property type="entry name" value="HTH_LacI"/>
    <property type="match status" value="1"/>
</dbReference>
<dbReference type="InterPro" id="IPR028082">
    <property type="entry name" value="Peripla_BP_I"/>
</dbReference>
<dbReference type="Gene3D" id="1.10.260.40">
    <property type="entry name" value="lambda repressor-like DNA-binding domains"/>
    <property type="match status" value="1"/>
</dbReference>
<proteinExistence type="predicted"/>
<dbReference type="PROSITE" id="PS50932">
    <property type="entry name" value="HTH_LACI_2"/>
    <property type="match status" value="1"/>
</dbReference>
<dbReference type="OrthoDB" id="43195at2"/>
<comment type="caution">
    <text evidence="6">The sequence shown here is derived from an EMBL/GenBank/DDBJ whole genome shotgun (WGS) entry which is preliminary data.</text>
</comment>
<gene>
    <name evidence="6" type="ORF">Krac_3092</name>
</gene>
<accession>D6U0F6</accession>
<dbReference type="InterPro" id="IPR000843">
    <property type="entry name" value="HTH_LacI"/>
</dbReference>
<dbReference type="STRING" id="485913.Krac_3092"/>
<dbReference type="Pfam" id="PF00356">
    <property type="entry name" value="LacI"/>
    <property type="match status" value="1"/>
</dbReference>
<evidence type="ECO:0000256" key="1">
    <source>
        <dbReference type="ARBA" id="ARBA00022491"/>
    </source>
</evidence>
<reference evidence="6 7" key="1">
    <citation type="journal article" date="2011" name="Stand. Genomic Sci.">
        <title>Non-contiguous finished genome sequence and contextual data of the filamentous soil bacterium Ktedonobacter racemifer type strain (SOSP1-21).</title>
        <authorList>
            <person name="Chang Y.J."/>
            <person name="Land M."/>
            <person name="Hauser L."/>
            <person name="Chertkov O."/>
            <person name="Del Rio T.G."/>
            <person name="Nolan M."/>
            <person name="Copeland A."/>
            <person name="Tice H."/>
            <person name="Cheng J.F."/>
            <person name="Lucas S."/>
            <person name="Han C."/>
            <person name="Goodwin L."/>
            <person name="Pitluck S."/>
            <person name="Ivanova N."/>
            <person name="Ovchinikova G."/>
            <person name="Pati A."/>
            <person name="Chen A."/>
            <person name="Palaniappan K."/>
            <person name="Mavromatis K."/>
            <person name="Liolios K."/>
            <person name="Brettin T."/>
            <person name="Fiebig A."/>
            <person name="Rohde M."/>
            <person name="Abt B."/>
            <person name="Goker M."/>
            <person name="Detter J.C."/>
            <person name="Woyke T."/>
            <person name="Bristow J."/>
            <person name="Eisen J.A."/>
            <person name="Markowitz V."/>
            <person name="Hugenholtz P."/>
            <person name="Kyrpides N.C."/>
            <person name="Klenk H.P."/>
            <person name="Lapidus A."/>
        </authorList>
    </citation>
    <scope>NUCLEOTIDE SEQUENCE [LARGE SCALE GENOMIC DNA]</scope>
    <source>
        <strain evidence="7">DSM 44963</strain>
    </source>
</reference>
<evidence type="ECO:0000259" key="5">
    <source>
        <dbReference type="PROSITE" id="PS50932"/>
    </source>
</evidence>
<dbReference type="PANTHER" id="PTHR30146:SF148">
    <property type="entry name" value="HTH-TYPE TRANSCRIPTIONAL REPRESSOR PURR-RELATED"/>
    <property type="match status" value="1"/>
</dbReference>
<dbReference type="RefSeq" id="WP_007920289.1">
    <property type="nucleotide sequence ID" value="NZ_ADVG01000004.1"/>
</dbReference>
<dbReference type="Pfam" id="PF13377">
    <property type="entry name" value="Peripla_BP_3"/>
    <property type="match status" value="1"/>
</dbReference>
<protein>
    <submittedName>
        <fullName evidence="6">Transcriptional regulator, LacI family</fullName>
    </submittedName>
</protein>
<evidence type="ECO:0000313" key="7">
    <source>
        <dbReference type="Proteomes" id="UP000004508"/>
    </source>
</evidence>